<reference evidence="3" key="1">
    <citation type="submission" date="2013-07" db="EMBL/GenBank/DDBJ databases">
        <authorList>
            <person name="Geib S."/>
        </authorList>
    </citation>
    <scope>NUCLEOTIDE SEQUENCE</scope>
</reference>
<dbReference type="SUPFAM" id="SSF53098">
    <property type="entry name" value="Ribonuclease H-like"/>
    <property type="match status" value="1"/>
</dbReference>
<accession>W8B5S2</accession>
<dbReference type="PANTHER" id="PTHR37984">
    <property type="entry name" value="PROTEIN CBG26694"/>
    <property type="match status" value="1"/>
</dbReference>
<dbReference type="InterPro" id="IPR036397">
    <property type="entry name" value="RNaseH_sf"/>
</dbReference>
<feature type="domain" description="Integrase catalytic" evidence="2">
    <location>
        <begin position="97"/>
        <end position="251"/>
    </location>
</feature>
<dbReference type="EMBL" id="GAMC01021391">
    <property type="protein sequence ID" value="JAB85164.1"/>
    <property type="molecule type" value="mRNA"/>
</dbReference>
<gene>
    <name evidence="3" type="primary">POLY</name>
</gene>
<sequence length="334" mass="39305">MGIIQEFYSEHFKNFKIRFTQTQVKDVTDETEQEEIMINEHKRAHRNSRENREQIKRKFYFPKMAEKTDRIAKTCRTCKEQKYDRQPNKPKLQPTPIPRNPGEIIHIDIYSTEGHLVLTAIDKYSKYVQAKILKSRAIEDIKEPLKELILAYGIPKLIVIDNEKSLNSASITFILKNQFGINIFTTPPYSSTVNGQIERLHSTLAEIMRCLKPDKLHNSFHDLLIRAICEYNSSIHSTTKCKPVDIFFNRNNDPQKALIEKEEIINRLTEKQKQDLEYHNKNRQEPKTYSVGQKIFVKINKRLGSKLSARYREETVKEDKNTTVLTRLYITYTP</sequence>
<dbReference type="EC" id="2.7.7.49" evidence="1"/>
<dbReference type="GO" id="GO:0015074">
    <property type="term" value="P:DNA integration"/>
    <property type="evidence" value="ECO:0007669"/>
    <property type="project" value="InterPro"/>
</dbReference>
<protein>
    <recommendedName>
        <fullName evidence="1">RNA-directed DNA polymerase</fullName>
        <ecNumber evidence="1">2.7.7.49</ecNumber>
    </recommendedName>
</protein>
<dbReference type="InterPro" id="IPR001584">
    <property type="entry name" value="Integrase_cat-core"/>
</dbReference>
<dbReference type="InterPro" id="IPR050951">
    <property type="entry name" value="Retrovirus_Pol_polyprotein"/>
</dbReference>
<evidence type="ECO:0000256" key="1">
    <source>
        <dbReference type="ARBA" id="ARBA00012493"/>
    </source>
</evidence>
<organism evidence="3">
    <name type="scientific">Ceratitis capitata</name>
    <name type="common">Mediterranean fruit fly</name>
    <name type="synonym">Tephritis capitata</name>
    <dbReference type="NCBI Taxonomy" id="7213"/>
    <lineage>
        <taxon>Eukaryota</taxon>
        <taxon>Metazoa</taxon>
        <taxon>Ecdysozoa</taxon>
        <taxon>Arthropoda</taxon>
        <taxon>Hexapoda</taxon>
        <taxon>Insecta</taxon>
        <taxon>Pterygota</taxon>
        <taxon>Neoptera</taxon>
        <taxon>Endopterygota</taxon>
        <taxon>Diptera</taxon>
        <taxon>Brachycera</taxon>
        <taxon>Muscomorpha</taxon>
        <taxon>Tephritoidea</taxon>
        <taxon>Tephritidae</taxon>
        <taxon>Ceratitis</taxon>
        <taxon>Ceratitis</taxon>
    </lineage>
</organism>
<proteinExistence type="evidence at transcript level"/>
<dbReference type="PANTHER" id="PTHR37984:SF5">
    <property type="entry name" value="PROTEIN NYNRIN-LIKE"/>
    <property type="match status" value="1"/>
</dbReference>
<dbReference type="EMBL" id="GAMC01021394">
    <property type="protein sequence ID" value="JAB85161.1"/>
    <property type="molecule type" value="mRNA"/>
</dbReference>
<dbReference type="Gene3D" id="3.30.420.10">
    <property type="entry name" value="Ribonuclease H-like superfamily/Ribonuclease H"/>
    <property type="match status" value="1"/>
</dbReference>
<dbReference type="GO" id="GO:0003676">
    <property type="term" value="F:nucleic acid binding"/>
    <property type="evidence" value="ECO:0007669"/>
    <property type="project" value="InterPro"/>
</dbReference>
<evidence type="ECO:0000313" key="3">
    <source>
        <dbReference type="EMBL" id="JAB85164.1"/>
    </source>
</evidence>
<dbReference type="Gene3D" id="1.10.340.70">
    <property type="match status" value="1"/>
</dbReference>
<dbReference type="Pfam" id="PF17921">
    <property type="entry name" value="Integrase_H2C2"/>
    <property type="match status" value="1"/>
</dbReference>
<dbReference type="InterPro" id="IPR041588">
    <property type="entry name" value="Integrase_H2C2"/>
</dbReference>
<name>W8B5S2_CERCA</name>
<dbReference type="GO" id="GO:0003964">
    <property type="term" value="F:RNA-directed DNA polymerase activity"/>
    <property type="evidence" value="ECO:0007669"/>
    <property type="project" value="UniProtKB-EC"/>
</dbReference>
<evidence type="ECO:0000259" key="2">
    <source>
        <dbReference type="PROSITE" id="PS50994"/>
    </source>
</evidence>
<dbReference type="AlphaFoldDB" id="W8B5S2"/>
<dbReference type="PROSITE" id="PS50994">
    <property type="entry name" value="INTEGRASE"/>
    <property type="match status" value="1"/>
</dbReference>
<reference evidence="3" key="2">
    <citation type="journal article" date="2014" name="BMC Genomics">
        <title>A genomic perspective to assessing quality of mass-reared SIT flies used in Mediterranean fruit fly (Ceratitis capitata) eradication in California.</title>
        <authorList>
            <person name="Calla B."/>
            <person name="Hall B."/>
            <person name="Hou S."/>
            <person name="Geib S.M."/>
        </authorList>
    </citation>
    <scope>NUCLEOTIDE SEQUENCE</scope>
</reference>
<dbReference type="InterPro" id="IPR012337">
    <property type="entry name" value="RNaseH-like_sf"/>
</dbReference>